<feature type="region of interest" description="Disordered" evidence="1">
    <location>
        <begin position="952"/>
        <end position="978"/>
    </location>
</feature>
<name>A0ABQ9P3M5_9PEZI</name>
<feature type="region of interest" description="Disordered" evidence="1">
    <location>
        <begin position="318"/>
        <end position="497"/>
    </location>
</feature>
<dbReference type="PROSITE" id="PS00028">
    <property type="entry name" value="ZINC_FINGER_C2H2_1"/>
    <property type="match status" value="1"/>
</dbReference>
<dbReference type="InterPro" id="IPR013087">
    <property type="entry name" value="Znf_C2H2_type"/>
</dbReference>
<feature type="compositionally biased region" description="Polar residues" evidence="1">
    <location>
        <begin position="410"/>
        <end position="426"/>
    </location>
</feature>
<feature type="compositionally biased region" description="Polar residues" evidence="1">
    <location>
        <begin position="33"/>
        <end position="42"/>
    </location>
</feature>
<protein>
    <recommendedName>
        <fullName evidence="2">C2H2-type domain-containing protein</fullName>
    </recommendedName>
</protein>
<evidence type="ECO:0000256" key="1">
    <source>
        <dbReference type="SAM" id="MobiDB-lite"/>
    </source>
</evidence>
<feature type="region of interest" description="Disordered" evidence="1">
    <location>
        <begin position="23"/>
        <end position="79"/>
    </location>
</feature>
<feature type="region of interest" description="Disordered" evidence="1">
    <location>
        <begin position="183"/>
        <end position="217"/>
    </location>
</feature>
<feature type="region of interest" description="Disordered" evidence="1">
    <location>
        <begin position="1016"/>
        <end position="1044"/>
    </location>
</feature>
<feature type="region of interest" description="Disordered" evidence="1">
    <location>
        <begin position="842"/>
        <end position="870"/>
    </location>
</feature>
<comment type="caution">
    <text evidence="3">The sequence shown here is derived from an EMBL/GenBank/DDBJ whole genome shotgun (WGS) entry which is preliminary data.</text>
</comment>
<organism evidence="3 4">
    <name type="scientific">Coniosporium apollinis</name>
    <dbReference type="NCBI Taxonomy" id="61459"/>
    <lineage>
        <taxon>Eukaryota</taxon>
        <taxon>Fungi</taxon>
        <taxon>Dikarya</taxon>
        <taxon>Ascomycota</taxon>
        <taxon>Pezizomycotina</taxon>
        <taxon>Dothideomycetes</taxon>
        <taxon>Dothideomycetes incertae sedis</taxon>
        <taxon>Coniosporium</taxon>
    </lineage>
</organism>
<dbReference type="PANTHER" id="PTHR35391:SF3">
    <property type="entry name" value="FINGER DOMAIN PROTEIN, PUTATIVE (AFU_ORTHOLOGUE AFUA_8G04300)-RELATED"/>
    <property type="match status" value="1"/>
</dbReference>
<dbReference type="Pfam" id="PF26082">
    <property type="entry name" value="zf-C2H2_AcuF"/>
    <property type="match status" value="1"/>
</dbReference>
<feature type="compositionally biased region" description="Polar residues" evidence="1">
    <location>
        <begin position="470"/>
        <end position="487"/>
    </location>
</feature>
<feature type="compositionally biased region" description="Polar residues" evidence="1">
    <location>
        <begin position="1020"/>
        <end position="1033"/>
    </location>
</feature>
<evidence type="ECO:0000313" key="3">
    <source>
        <dbReference type="EMBL" id="KAJ9669194.1"/>
    </source>
</evidence>
<dbReference type="InterPro" id="IPR058925">
    <property type="entry name" value="zf-C2H2_AcuF"/>
</dbReference>
<dbReference type="EMBL" id="JAPDRL010000003">
    <property type="protein sequence ID" value="KAJ9669194.1"/>
    <property type="molecule type" value="Genomic_DNA"/>
</dbReference>
<dbReference type="PANTHER" id="PTHR35391">
    <property type="entry name" value="C2H2-TYPE DOMAIN-CONTAINING PROTEIN-RELATED"/>
    <property type="match status" value="1"/>
</dbReference>
<accession>A0ABQ9P3M5</accession>
<dbReference type="Proteomes" id="UP001172684">
    <property type="component" value="Unassembled WGS sequence"/>
</dbReference>
<keyword evidence="4" id="KW-1185">Reference proteome</keyword>
<reference evidence="3" key="1">
    <citation type="submission" date="2022-10" db="EMBL/GenBank/DDBJ databases">
        <title>Culturing micro-colonial fungi from biological soil crusts in the Mojave desert and describing Neophaeococcomyces mojavensis, and introducing the new genera and species Taxawa tesnikishii.</title>
        <authorList>
            <person name="Kurbessoian T."/>
            <person name="Stajich J.E."/>
        </authorList>
    </citation>
    <scope>NUCLEOTIDE SEQUENCE</scope>
    <source>
        <strain evidence="3">TK_1</strain>
    </source>
</reference>
<feature type="compositionally biased region" description="Polar residues" evidence="1">
    <location>
        <begin position="952"/>
        <end position="968"/>
    </location>
</feature>
<feature type="domain" description="C2H2-type" evidence="2">
    <location>
        <begin position="704"/>
        <end position="727"/>
    </location>
</feature>
<dbReference type="SMART" id="SM00355">
    <property type="entry name" value="ZnF_C2H2"/>
    <property type="match status" value="3"/>
</dbReference>
<evidence type="ECO:0000313" key="4">
    <source>
        <dbReference type="Proteomes" id="UP001172684"/>
    </source>
</evidence>
<feature type="compositionally biased region" description="Polar residues" evidence="1">
    <location>
        <begin position="842"/>
        <end position="855"/>
    </location>
</feature>
<sequence length="1066" mass="116846">MGANATSTTMPAHLKSPIVRIENFGREELPSTAPLSRSLTDDSSIDEDGGDMQTARESLPRVAPNLPPAQRSEDGSWLVVRPGPAGIDPENRESMDALYVPTLEEQERERHLAEKNADVHEWLVHSEGCSEADDPNGLANKVRMRRNAGRRRARSTNDAGARQSLSLNPALVVQTPVFPDARIPGPGVYLDEESGDDDEDYISSPEIDTPESPPTEVRVGSAVDEAFYSPTTPFSTQAAAFPGQLALDCSWGNTSRHTGPSAGSQQSFTANQAIMRFRQKVKDVESASLAATIGSRRRSESDIGSLFAAAGISVRVGDKAISQEKSKAVKDQDLARKGSERRGSFLDNFPFRRSSTNNILRRKKSDAAQHQPDGGPADAVQGDTQTTAQPRKRKGSSSRPKSPRLDTDVNLISNDAAPTSTFSASTPGKALTQARNSLRKVRSRSDVGKMFGLKELMSQHGGPPMLTLPSPANDSGSTEVQQAPDTRTSAEDHDEDELSAQEAVTMNLAVRSDLIIPDYLGFKTHIQQLNPRLPEYMLERATQEQIRRYKRLLEAKVKHLNYVQRGNCSSEFCTALGGEGKEIPPRMNGRGSSGVPFSGFHVTAPGSGDEGAEDLGDGTVQPAQFPPGVPQPPVKRLPAEFECPLCFQVKKFYKPSDWTKHVHEDVQPFTCTFPNCAEPKSFKRKADWVRHENERHRQLESWICTIPDCGHKCYRKDNFVQHLVREHKVPEPRARTGRSSNAATRNMTVNLEDIVRRHGGDHVTGQTPEDVSEQVWAFVELCRHDATKKPKDEPCRFCSNKCNSWKKLTVHLAKHMEQVSLPVLPLVEQKHLQPDSVISPVDAQQQHRSQTTSPASAGLKNASPYIDRKGPTHHLETGVGPLDMGSHTSGTQYPAVSTVAAPVMHTYPPPQFANHGMLYPQNSYGYSGLSGTPGNFSGSSYPPVTSLAQSYGNTQSFVSGPSQPQQNRYPPHASSRFVPSVTPASAYGQQPMYASPTDATPFPNDSAMPMQFPHAGHPSSALNTSNQAVQTRNPYDHSEALPCSGSQYQQVPSYVYQQQLYPFHNR</sequence>
<feature type="compositionally biased region" description="Basic and acidic residues" evidence="1">
    <location>
        <begin position="318"/>
        <end position="344"/>
    </location>
</feature>
<proteinExistence type="predicted"/>
<gene>
    <name evidence="3" type="ORF">H2201_000545</name>
</gene>
<evidence type="ECO:0000259" key="2">
    <source>
        <dbReference type="PROSITE" id="PS00028"/>
    </source>
</evidence>
<feature type="compositionally biased region" description="Acidic residues" evidence="1">
    <location>
        <begin position="190"/>
        <end position="201"/>
    </location>
</feature>